<dbReference type="InterPro" id="IPR054851">
    <property type="entry name" value="Isoprenylcys_mtase"/>
</dbReference>
<keyword evidence="2 5" id="KW-0812">Transmembrane</keyword>
<evidence type="ECO:0000256" key="3">
    <source>
        <dbReference type="ARBA" id="ARBA00022989"/>
    </source>
</evidence>
<evidence type="ECO:0000313" key="6">
    <source>
        <dbReference type="EMBL" id="BCU80856.1"/>
    </source>
</evidence>
<proteinExistence type="predicted"/>
<accession>A0A8D5UE85</accession>
<dbReference type="GO" id="GO:0016020">
    <property type="term" value="C:membrane"/>
    <property type="evidence" value="ECO:0007669"/>
    <property type="project" value="UniProtKB-SubCell"/>
</dbReference>
<gene>
    <name evidence="6" type="ORF">JIR001_06390</name>
</gene>
<dbReference type="PANTHER" id="PTHR12714:SF9">
    <property type="entry name" value="PROTEIN-S-ISOPRENYLCYSTEINE O-METHYLTRANSFERASE"/>
    <property type="match status" value="1"/>
</dbReference>
<feature type="transmembrane region" description="Helical" evidence="5">
    <location>
        <begin position="39"/>
        <end position="59"/>
    </location>
</feature>
<comment type="subcellular location">
    <subcellularLocation>
        <location evidence="1">Membrane</location>
        <topology evidence="1">Multi-pass membrane protein</topology>
    </subcellularLocation>
</comment>
<evidence type="ECO:0000256" key="5">
    <source>
        <dbReference type="SAM" id="Phobius"/>
    </source>
</evidence>
<dbReference type="GO" id="GO:0004671">
    <property type="term" value="F:protein C-terminal S-isoprenylcysteine carboxyl O-methyltransferase activity"/>
    <property type="evidence" value="ECO:0007669"/>
    <property type="project" value="InterPro"/>
</dbReference>
<organism evidence="6 7">
    <name type="scientific">Polycladomyces abyssicola</name>
    <dbReference type="NCBI Taxonomy" id="1125966"/>
    <lineage>
        <taxon>Bacteria</taxon>
        <taxon>Bacillati</taxon>
        <taxon>Bacillota</taxon>
        <taxon>Bacilli</taxon>
        <taxon>Bacillales</taxon>
        <taxon>Thermoactinomycetaceae</taxon>
        <taxon>Polycladomyces</taxon>
    </lineage>
</organism>
<dbReference type="RefSeq" id="WP_212774166.1">
    <property type="nucleotide sequence ID" value="NZ_AP024601.1"/>
</dbReference>
<reference evidence="6" key="2">
    <citation type="journal article" date="2021" name="Microbiol. Resour. Announc.">
        <title>Complete Genome Sequence of Polycladomyces abyssicola JIR-001T, Isolated from Hemipelagic Sediment in Deep Seawater.</title>
        <authorList>
            <person name="Tsubouchi T."/>
            <person name="Kaneko Y."/>
        </authorList>
    </citation>
    <scope>NUCLEOTIDE SEQUENCE</scope>
    <source>
        <strain evidence="6">JIR-001</strain>
    </source>
</reference>
<name>A0A8D5UE85_9BACL</name>
<evidence type="ECO:0000313" key="7">
    <source>
        <dbReference type="Proteomes" id="UP000677436"/>
    </source>
</evidence>
<dbReference type="EMBL" id="AP024601">
    <property type="protein sequence ID" value="BCU80856.1"/>
    <property type="molecule type" value="Genomic_DNA"/>
</dbReference>
<keyword evidence="4 5" id="KW-0472">Membrane</keyword>
<dbReference type="PANTHER" id="PTHR12714">
    <property type="entry name" value="PROTEIN-S ISOPRENYLCYSTEINE O-METHYLTRANSFERASE"/>
    <property type="match status" value="1"/>
</dbReference>
<feature type="transmembrane region" description="Helical" evidence="5">
    <location>
        <begin position="139"/>
        <end position="158"/>
    </location>
</feature>
<dbReference type="AlphaFoldDB" id="A0A8D5UE85"/>
<dbReference type="NCBIfam" id="NF040696">
    <property type="entry name" value="isopcys_mtase"/>
    <property type="match status" value="1"/>
</dbReference>
<protein>
    <submittedName>
        <fullName evidence="6">Farnesyl cysteine carboxyl-methyltransferase</fullName>
    </submittedName>
</protein>
<dbReference type="InterPro" id="IPR007269">
    <property type="entry name" value="ICMT_MeTrfase"/>
</dbReference>
<feature type="transmembrane region" description="Helical" evidence="5">
    <location>
        <begin position="71"/>
        <end position="89"/>
    </location>
</feature>
<dbReference type="Pfam" id="PF04140">
    <property type="entry name" value="ICMT"/>
    <property type="match status" value="1"/>
</dbReference>
<keyword evidence="3 5" id="KW-1133">Transmembrane helix</keyword>
<dbReference type="Gene3D" id="1.20.120.1630">
    <property type="match status" value="1"/>
</dbReference>
<evidence type="ECO:0000256" key="1">
    <source>
        <dbReference type="ARBA" id="ARBA00004141"/>
    </source>
</evidence>
<evidence type="ECO:0000256" key="4">
    <source>
        <dbReference type="ARBA" id="ARBA00023136"/>
    </source>
</evidence>
<keyword evidence="7" id="KW-1185">Reference proteome</keyword>
<reference evidence="6" key="1">
    <citation type="journal article" date="2013" name="Int. J. Syst. Evol. Microbiol.">
        <title>Polycladomyces abyssicola gen. nov., sp. nov., a thermophilic filamentous bacterium isolated from hemipelagic sediment.</title>
        <authorList>
            <person name="Tsubouchi T."/>
            <person name="Shimane Y."/>
            <person name="Mori K."/>
            <person name="Usui K."/>
            <person name="Hiraki T."/>
            <person name="Tame A."/>
            <person name="Uematsu K."/>
            <person name="Maruyama T."/>
            <person name="Hatada Y."/>
        </authorList>
    </citation>
    <scope>NUCLEOTIDE SEQUENCE</scope>
    <source>
        <strain evidence="6">JIR-001</strain>
    </source>
</reference>
<dbReference type="Proteomes" id="UP000677436">
    <property type="component" value="Chromosome"/>
</dbReference>
<evidence type="ECO:0000256" key="2">
    <source>
        <dbReference type="ARBA" id="ARBA00022692"/>
    </source>
</evidence>
<sequence length="192" mass="22568">MFKIIYFTGLVTMSIIRAPFSRQTKTNQIVDSRKTILEIFLLSLMSVGMLVIPLIYVFTPLLSFADYQLPSWAGWIGVVFSVVALWLFWRSHADLGRNWSPTLELRKGHQLITSGVYKYVRHPMYAASLMWGVAQVLLLHNWIAGWSPFLSLMIMYFLRVPREEQMMLDQFGEEYQSYMSRTGRIIPRRFWK</sequence>
<dbReference type="KEGG" id="pabs:JIR001_06390"/>